<evidence type="ECO:0000256" key="5">
    <source>
        <dbReference type="ARBA" id="ARBA00022989"/>
    </source>
</evidence>
<keyword evidence="5 8" id="KW-1133">Transmembrane helix</keyword>
<reference evidence="10 11" key="1">
    <citation type="journal article" date="2014" name="Genome Announc.">
        <title>Genome Sequence of Gammaproteobacterial Pseudohaliea rubra Type Strain DSM 19751, Isolated from Coastal Seawater of the Mediterranean Sea.</title>
        <authorList>
            <person name="Spring S."/>
            <person name="Fiebig A."/>
            <person name="Riedel T."/>
            <person name="Goker M."/>
            <person name="Klenk H.P."/>
        </authorList>
    </citation>
    <scope>NUCLEOTIDE SEQUENCE [LARGE SCALE GENOMIC DNA]</scope>
    <source>
        <strain evidence="10 11">DSM 19751</strain>
    </source>
</reference>
<organism evidence="10 11">
    <name type="scientific">Pseudohaliea rubra DSM 19751</name>
    <dbReference type="NCBI Taxonomy" id="1265313"/>
    <lineage>
        <taxon>Bacteria</taxon>
        <taxon>Pseudomonadati</taxon>
        <taxon>Pseudomonadota</taxon>
        <taxon>Gammaproteobacteria</taxon>
        <taxon>Cellvibrionales</taxon>
        <taxon>Halieaceae</taxon>
        <taxon>Pseudohaliea</taxon>
    </lineage>
</organism>
<feature type="transmembrane region" description="Helical" evidence="8">
    <location>
        <begin position="212"/>
        <end position="229"/>
    </location>
</feature>
<dbReference type="InterPro" id="IPR058533">
    <property type="entry name" value="Cation_efflux_TM"/>
</dbReference>
<dbReference type="PANTHER" id="PTHR45755">
    <property type="match status" value="1"/>
</dbReference>
<evidence type="ECO:0000313" key="10">
    <source>
        <dbReference type="EMBL" id="KGE03389.1"/>
    </source>
</evidence>
<evidence type="ECO:0000313" key="11">
    <source>
        <dbReference type="Proteomes" id="UP000029640"/>
    </source>
</evidence>
<gene>
    <name evidence="10" type="ORF">HRUBRA_02024</name>
</gene>
<evidence type="ECO:0000256" key="1">
    <source>
        <dbReference type="ARBA" id="ARBA00004141"/>
    </source>
</evidence>
<dbReference type="AlphaFoldDB" id="A0A095WXN4"/>
<keyword evidence="2" id="KW-0813">Transport</keyword>
<dbReference type="InterPro" id="IPR002524">
    <property type="entry name" value="Cation_efflux"/>
</dbReference>
<evidence type="ECO:0000256" key="3">
    <source>
        <dbReference type="ARBA" id="ARBA00022692"/>
    </source>
</evidence>
<dbReference type="GO" id="GO:0016020">
    <property type="term" value="C:membrane"/>
    <property type="evidence" value="ECO:0007669"/>
    <property type="project" value="UniProtKB-SubCell"/>
</dbReference>
<dbReference type="InterPro" id="IPR027469">
    <property type="entry name" value="Cation_efflux_TMD_sf"/>
</dbReference>
<feature type="transmembrane region" description="Helical" evidence="8">
    <location>
        <begin position="126"/>
        <end position="149"/>
    </location>
</feature>
<dbReference type="SUPFAM" id="SSF161111">
    <property type="entry name" value="Cation efflux protein transmembrane domain-like"/>
    <property type="match status" value="1"/>
</dbReference>
<dbReference type="PANTHER" id="PTHR45755:SF4">
    <property type="entry name" value="ZINC TRANSPORTER 7"/>
    <property type="match status" value="1"/>
</dbReference>
<feature type="transmembrane region" description="Helical" evidence="8">
    <location>
        <begin position="28"/>
        <end position="54"/>
    </location>
</feature>
<feature type="transmembrane region" description="Helical" evidence="8">
    <location>
        <begin position="180"/>
        <end position="200"/>
    </location>
</feature>
<dbReference type="HOGENOM" id="CLU_013430_1_0_6"/>
<name>A0A095WXN4_9GAMM</name>
<feature type="transmembrane region" description="Helical" evidence="8">
    <location>
        <begin position="60"/>
        <end position="77"/>
    </location>
</feature>
<keyword evidence="11" id="KW-1185">Reference proteome</keyword>
<protein>
    <submittedName>
        <fullName evidence="10">Cobalt-zinc-cadmium resistance protein CzcD</fullName>
    </submittedName>
</protein>
<evidence type="ECO:0000256" key="8">
    <source>
        <dbReference type="SAM" id="Phobius"/>
    </source>
</evidence>
<dbReference type="OrthoDB" id="271709at2"/>
<evidence type="ECO:0000259" key="9">
    <source>
        <dbReference type="Pfam" id="PF01545"/>
    </source>
</evidence>
<dbReference type="Gene3D" id="1.20.1510.10">
    <property type="entry name" value="Cation efflux protein transmembrane domain"/>
    <property type="match status" value="1"/>
</dbReference>
<keyword evidence="3 8" id="KW-0812">Transmembrane</keyword>
<dbReference type="GO" id="GO:0005385">
    <property type="term" value="F:zinc ion transmembrane transporter activity"/>
    <property type="evidence" value="ECO:0007669"/>
    <property type="project" value="InterPro"/>
</dbReference>
<comment type="caution">
    <text evidence="10">The sequence shown here is derived from an EMBL/GenBank/DDBJ whole genome shotgun (WGS) entry which is preliminary data.</text>
</comment>
<dbReference type="InterPro" id="IPR045316">
    <property type="entry name" value="Msc2-like"/>
</dbReference>
<evidence type="ECO:0000256" key="4">
    <source>
        <dbReference type="ARBA" id="ARBA00022906"/>
    </source>
</evidence>
<dbReference type="PATRIC" id="fig|1265313.6.peg.1996"/>
<feature type="domain" description="Cation efflux protein transmembrane" evidence="9">
    <location>
        <begin position="28"/>
        <end position="237"/>
    </location>
</feature>
<keyword evidence="6" id="KW-0406">Ion transport</keyword>
<dbReference type="EMBL" id="AUVB01000055">
    <property type="protein sequence ID" value="KGE03389.1"/>
    <property type="molecule type" value="Genomic_DNA"/>
</dbReference>
<proteinExistence type="predicted"/>
<dbReference type="NCBIfam" id="TIGR01297">
    <property type="entry name" value="CDF"/>
    <property type="match status" value="1"/>
</dbReference>
<dbReference type="NCBIfam" id="NF033827">
    <property type="entry name" value="CDF_efflux_DmeF"/>
    <property type="match status" value="1"/>
</dbReference>
<dbReference type="GO" id="GO:0006882">
    <property type="term" value="P:intracellular zinc ion homeostasis"/>
    <property type="evidence" value="ECO:0007669"/>
    <property type="project" value="InterPro"/>
</dbReference>
<accession>A0A095WXN4</accession>
<keyword evidence="4" id="KW-0862">Zinc</keyword>
<dbReference type="eggNOG" id="COG1230">
    <property type="taxonomic scope" value="Bacteria"/>
</dbReference>
<evidence type="ECO:0000256" key="2">
    <source>
        <dbReference type="ARBA" id="ARBA00022448"/>
    </source>
</evidence>
<evidence type="ECO:0000256" key="6">
    <source>
        <dbReference type="ARBA" id="ARBA00023065"/>
    </source>
</evidence>
<feature type="transmembrane region" description="Helical" evidence="8">
    <location>
        <begin position="93"/>
        <end position="114"/>
    </location>
</feature>
<dbReference type="RefSeq" id="WP_035517850.1">
    <property type="nucleotide sequence ID" value="NZ_KN234790.1"/>
</dbReference>
<dbReference type="Proteomes" id="UP000029640">
    <property type="component" value="Unassembled WGS sequence"/>
</dbReference>
<keyword evidence="4" id="KW-0864">Zinc transport</keyword>
<dbReference type="Pfam" id="PF01545">
    <property type="entry name" value="Cation_efflux"/>
    <property type="match status" value="1"/>
</dbReference>
<comment type="subcellular location">
    <subcellularLocation>
        <location evidence="1">Membrane</location>
        <topology evidence="1">Multi-pass membrane protein</topology>
    </subcellularLocation>
</comment>
<sequence>MHSENLQLWTHCHVFGQDQRRRGERRTLLVIALTAATMVLEISTGIVFGSMALLADGLHMASHTVALGITALAYVYARRHAANPRFSFGTGKVNALGGFTGALLLAGFSLAMAWESMARFFAPVPIAFDQAIGVAVLGLLVNGVSVLLLGDGHDHGHAHGQGQDHHHSHSHEHDHNLRSAYLHVLADALTSLLAIVALLAGKYLGLAWMDPAMGIVGALLVARWSIGLLRDTSHTLLDRQAPDALCQRLRDAVESRGHDRVADLHLWSIGPGLHAAELAVVTHDALTPDDVKARLPKELRVVHATVEIHRCPGGG</sequence>
<keyword evidence="7 8" id="KW-0472">Membrane</keyword>
<dbReference type="STRING" id="1265313.HRUBRA_02024"/>
<evidence type="ECO:0000256" key="7">
    <source>
        <dbReference type="ARBA" id="ARBA00023136"/>
    </source>
</evidence>